<sequence length="144" mass="15622">MSLDGAYDSGNIFAKILKGEMPCVKVYEDDAVLAFMDIFPQSPGHTLVVPKSPARNLLDLDDDALQAAMVRVKKIATAVRTALDPDGIVITQFNGAPAGQTVFHIHFHIIPRWEDKPLGRHGGTQADMDELKAQAERIAGALTD</sequence>
<dbReference type="EMBL" id="JBHRSV010000001">
    <property type="protein sequence ID" value="MFC2924839.1"/>
    <property type="molecule type" value="Genomic_DNA"/>
</dbReference>
<evidence type="ECO:0000313" key="4">
    <source>
        <dbReference type="Proteomes" id="UP001595379"/>
    </source>
</evidence>
<dbReference type="PRINTS" id="PR00332">
    <property type="entry name" value="HISTRIAD"/>
</dbReference>
<proteinExistence type="predicted"/>
<dbReference type="InterPro" id="IPR039384">
    <property type="entry name" value="HINT"/>
</dbReference>
<name>A0ABV6ZTT6_9PROT</name>
<dbReference type="PANTHER" id="PTHR46648:SF1">
    <property type="entry name" value="ADENOSINE 5'-MONOPHOSPHORAMIDASE HNT1"/>
    <property type="match status" value="1"/>
</dbReference>
<dbReference type="Pfam" id="PF01230">
    <property type="entry name" value="HIT"/>
    <property type="match status" value="1"/>
</dbReference>
<dbReference type="SUPFAM" id="SSF54197">
    <property type="entry name" value="HIT-like"/>
    <property type="match status" value="1"/>
</dbReference>
<keyword evidence="4" id="KW-1185">Reference proteome</keyword>
<protein>
    <submittedName>
        <fullName evidence="3">HIT family protein</fullName>
    </submittedName>
</protein>
<feature type="domain" description="HIT" evidence="2">
    <location>
        <begin position="12"/>
        <end position="119"/>
    </location>
</feature>
<gene>
    <name evidence="3" type="ORF">ACFOOR_01830</name>
</gene>
<evidence type="ECO:0000256" key="1">
    <source>
        <dbReference type="PROSITE-ProRule" id="PRU00464"/>
    </source>
</evidence>
<dbReference type="PROSITE" id="PS51084">
    <property type="entry name" value="HIT_2"/>
    <property type="match status" value="1"/>
</dbReference>
<accession>A0ABV6ZTT6</accession>
<dbReference type="Proteomes" id="UP001595379">
    <property type="component" value="Unassembled WGS sequence"/>
</dbReference>
<organism evidence="3 4">
    <name type="scientific">Hyphobacterium vulgare</name>
    <dbReference type="NCBI Taxonomy" id="1736751"/>
    <lineage>
        <taxon>Bacteria</taxon>
        <taxon>Pseudomonadati</taxon>
        <taxon>Pseudomonadota</taxon>
        <taxon>Alphaproteobacteria</taxon>
        <taxon>Maricaulales</taxon>
        <taxon>Maricaulaceae</taxon>
        <taxon>Hyphobacterium</taxon>
    </lineage>
</organism>
<dbReference type="Gene3D" id="3.30.428.10">
    <property type="entry name" value="HIT-like"/>
    <property type="match status" value="1"/>
</dbReference>
<dbReference type="CDD" id="cd01277">
    <property type="entry name" value="HINT_subgroup"/>
    <property type="match status" value="1"/>
</dbReference>
<evidence type="ECO:0000313" key="3">
    <source>
        <dbReference type="EMBL" id="MFC2924839.1"/>
    </source>
</evidence>
<dbReference type="RefSeq" id="WP_343163456.1">
    <property type="nucleotide sequence ID" value="NZ_JBHRSV010000001.1"/>
</dbReference>
<dbReference type="InterPro" id="IPR036265">
    <property type="entry name" value="HIT-like_sf"/>
</dbReference>
<reference evidence="4" key="1">
    <citation type="journal article" date="2019" name="Int. J. Syst. Evol. Microbiol.">
        <title>The Global Catalogue of Microorganisms (GCM) 10K type strain sequencing project: providing services to taxonomists for standard genome sequencing and annotation.</title>
        <authorList>
            <consortium name="The Broad Institute Genomics Platform"/>
            <consortium name="The Broad Institute Genome Sequencing Center for Infectious Disease"/>
            <person name="Wu L."/>
            <person name="Ma J."/>
        </authorList>
    </citation>
    <scope>NUCLEOTIDE SEQUENCE [LARGE SCALE GENOMIC DNA]</scope>
    <source>
        <strain evidence="4">KCTC 52487</strain>
    </source>
</reference>
<dbReference type="InterPro" id="IPR001310">
    <property type="entry name" value="Histidine_triad_HIT"/>
</dbReference>
<comment type="caution">
    <text evidence="3">The sequence shown here is derived from an EMBL/GenBank/DDBJ whole genome shotgun (WGS) entry which is preliminary data.</text>
</comment>
<evidence type="ECO:0000259" key="2">
    <source>
        <dbReference type="PROSITE" id="PS51084"/>
    </source>
</evidence>
<dbReference type="PANTHER" id="PTHR46648">
    <property type="entry name" value="HIT FAMILY PROTEIN 1"/>
    <property type="match status" value="1"/>
</dbReference>
<feature type="short sequence motif" description="Histidine triad motif" evidence="1">
    <location>
        <begin position="104"/>
        <end position="108"/>
    </location>
</feature>
<dbReference type="InterPro" id="IPR011146">
    <property type="entry name" value="HIT-like"/>
</dbReference>